<dbReference type="GO" id="GO:0004497">
    <property type="term" value="F:monooxygenase activity"/>
    <property type="evidence" value="ECO:0007669"/>
    <property type="project" value="InterPro"/>
</dbReference>
<reference evidence="6 7" key="1">
    <citation type="submission" date="2014-04" db="EMBL/GenBank/DDBJ databases">
        <authorList>
            <consortium name="DOE Joint Genome Institute"/>
            <person name="Kuo A."/>
            <person name="Zuccaro A."/>
            <person name="Kohler A."/>
            <person name="Nagy L.G."/>
            <person name="Floudas D."/>
            <person name="Copeland A."/>
            <person name="Barry K.W."/>
            <person name="Cichocki N."/>
            <person name="Veneault-Fourrey C."/>
            <person name="LaButti K."/>
            <person name="Lindquist E.A."/>
            <person name="Lipzen A."/>
            <person name="Lundell T."/>
            <person name="Morin E."/>
            <person name="Murat C."/>
            <person name="Sun H."/>
            <person name="Tunlid A."/>
            <person name="Henrissat B."/>
            <person name="Grigoriev I.V."/>
            <person name="Hibbett D.S."/>
            <person name="Martin F."/>
            <person name="Nordberg H.P."/>
            <person name="Cantor M.N."/>
            <person name="Hua S.X."/>
        </authorList>
    </citation>
    <scope>NUCLEOTIDE SEQUENCE [LARGE SCALE GENOMIC DNA]</scope>
    <source>
        <strain evidence="6 7">MAFF 305830</strain>
    </source>
</reference>
<keyword evidence="7" id="KW-1185">Reference proteome</keyword>
<dbReference type="Proteomes" id="UP000054097">
    <property type="component" value="Unassembled WGS sequence"/>
</dbReference>
<evidence type="ECO:0000256" key="5">
    <source>
        <dbReference type="ARBA" id="ARBA00023004"/>
    </source>
</evidence>
<dbReference type="InterPro" id="IPR036396">
    <property type="entry name" value="Cyt_P450_sf"/>
</dbReference>
<evidence type="ECO:0000313" key="7">
    <source>
        <dbReference type="Proteomes" id="UP000054097"/>
    </source>
</evidence>
<dbReference type="EMBL" id="KN824338">
    <property type="protein sequence ID" value="KIM23366.1"/>
    <property type="molecule type" value="Genomic_DNA"/>
</dbReference>
<comment type="cofactor">
    <cofactor evidence="1">
        <name>heme</name>
        <dbReference type="ChEBI" id="CHEBI:30413"/>
    </cofactor>
</comment>
<dbReference type="STRING" id="933852.A0A0C3AVQ5"/>
<evidence type="ECO:0000256" key="1">
    <source>
        <dbReference type="ARBA" id="ARBA00001971"/>
    </source>
</evidence>
<dbReference type="AlphaFoldDB" id="A0A0C3AVQ5"/>
<dbReference type="GO" id="GO:0016705">
    <property type="term" value="F:oxidoreductase activity, acting on paired donors, with incorporation or reduction of molecular oxygen"/>
    <property type="evidence" value="ECO:0007669"/>
    <property type="project" value="InterPro"/>
</dbReference>
<keyword evidence="3" id="KW-0479">Metal-binding</keyword>
<keyword evidence="4" id="KW-0560">Oxidoreductase</keyword>
<dbReference type="HOGENOM" id="CLU_022195_3_0_1"/>
<proteinExistence type="inferred from homology"/>
<sequence length="277" mass="31554">MEENQSRPLNAHALASYVLSPFSAFHEWYFKKGPEMVEDQNTHEPPYVASAAFGVSFISQIRAFLWNDGMVQKGYEQYPEGIFKMPALGSWVTIVTGKYLDEVLRAPETSLSFQKLLNDSIQLEYLIGPELSHDLMHLNLIKTLNRNLSLIHTEIADEVPFALDRELSKASAKDGWMAVKCVDFTYYTVLRVNLRAYVGLPLCRDDAWIKAIEKDAMDFGMRAWILRAFPTSKRTDACIYLSRFGLPFQAATKSLTDAINQRLSIPEEERPVCEESL</sequence>
<dbReference type="PANTHER" id="PTHR46206">
    <property type="entry name" value="CYTOCHROME P450"/>
    <property type="match status" value="1"/>
</dbReference>
<evidence type="ECO:0000313" key="6">
    <source>
        <dbReference type="EMBL" id="KIM23366.1"/>
    </source>
</evidence>
<gene>
    <name evidence="6" type="ORF">M408DRAFT_263822</name>
</gene>
<dbReference type="Gene3D" id="1.10.630.10">
    <property type="entry name" value="Cytochrome P450"/>
    <property type="match status" value="1"/>
</dbReference>
<dbReference type="GO" id="GO:0005506">
    <property type="term" value="F:iron ion binding"/>
    <property type="evidence" value="ECO:0007669"/>
    <property type="project" value="InterPro"/>
</dbReference>
<comment type="similarity">
    <text evidence="2">Belongs to the cytochrome P450 family.</text>
</comment>
<evidence type="ECO:0000256" key="3">
    <source>
        <dbReference type="ARBA" id="ARBA00022723"/>
    </source>
</evidence>
<dbReference type="OrthoDB" id="1844152at2759"/>
<dbReference type="GO" id="GO:0020037">
    <property type="term" value="F:heme binding"/>
    <property type="evidence" value="ECO:0007669"/>
    <property type="project" value="InterPro"/>
</dbReference>
<name>A0A0C3AVQ5_SERVB</name>
<protein>
    <submittedName>
        <fullName evidence="6">Uncharacterized protein</fullName>
    </submittedName>
</protein>
<evidence type="ECO:0000256" key="4">
    <source>
        <dbReference type="ARBA" id="ARBA00023002"/>
    </source>
</evidence>
<keyword evidence="5" id="KW-0408">Iron</keyword>
<evidence type="ECO:0000256" key="2">
    <source>
        <dbReference type="ARBA" id="ARBA00010617"/>
    </source>
</evidence>
<organism evidence="6 7">
    <name type="scientific">Serendipita vermifera MAFF 305830</name>
    <dbReference type="NCBI Taxonomy" id="933852"/>
    <lineage>
        <taxon>Eukaryota</taxon>
        <taxon>Fungi</taxon>
        <taxon>Dikarya</taxon>
        <taxon>Basidiomycota</taxon>
        <taxon>Agaricomycotina</taxon>
        <taxon>Agaricomycetes</taxon>
        <taxon>Sebacinales</taxon>
        <taxon>Serendipitaceae</taxon>
        <taxon>Serendipita</taxon>
    </lineage>
</organism>
<reference evidence="7" key="2">
    <citation type="submission" date="2015-01" db="EMBL/GenBank/DDBJ databases">
        <title>Evolutionary Origins and Diversification of the Mycorrhizal Mutualists.</title>
        <authorList>
            <consortium name="DOE Joint Genome Institute"/>
            <consortium name="Mycorrhizal Genomics Consortium"/>
            <person name="Kohler A."/>
            <person name="Kuo A."/>
            <person name="Nagy L.G."/>
            <person name="Floudas D."/>
            <person name="Copeland A."/>
            <person name="Barry K.W."/>
            <person name="Cichocki N."/>
            <person name="Veneault-Fourrey C."/>
            <person name="LaButti K."/>
            <person name="Lindquist E.A."/>
            <person name="Lipzen A."/>
            <person name="Lundell T."/>
            <person name="Morin E."/>
            <person name="Murat C."/>
            <person name="Riley R."/>
            <person name="Ohm R."/>
            <person name="Sun H."/>
            <person name="Tunlid A."/>
            <person name="Henrissat B."/>
            <person name="Grigoriev I.V."/>
            <person name="Hibbett D.S."/>
            <person name="Martin F."/>
        </authorList>
    </citation>
    <scope>NUCLEOTIDE SEQUENCE [LARGE SCALE GENOMIC DNA]</scope>
    <source>
        <strain evidence="7">MAFF 305830</strain>
    </source>
</reference>
<accession>A0A0C3AVQ5</accession>